<dbReference type="EMBL" id="PUEC01000025">
    <property type="protein sequence ID" value="PWB01110.1"/>
    <property type="molecule type" value="Genomic_DNA"/>
</dbReference>
<dbReference type="InterPro" id="IPR051159">
    <property type="entry name" value="Hexapeptide_acetyltransf"/>
</dbReference>
<dbReference type="InterPro" id="IPR011004">
    <property type="entry name" value="Trimer_LpxA-like_sf"/>
</dbReference>
<dbReference type="PANTHER" id="PTHR23416">
    <property type="entry name" value="SIALIC ACID SYNTHASE-RELATED"/>
    <property type="match status" value="1"/>
</dbReference>
<keyword evidence="1" id="KW-0808">Transferase</keyword>
<dbReference type="Gene3D" id="2.160.10.10">
    <property type="entry name" value="Hexapeptide repeat proteins"/>
    <property type="match status" value="1"/>
</dbReference>
<comment type="caution">
    <text evidence="1">The sequence shown here is derived from an EMBL/GenBank/DDBJ whole genome shotgun (WGS) entry which is preliminary data.</text>
</comment>
<protein>
    <submittedName>
        <fullName evidence="1">Acyltransferase</fullName>
    </submittedName>
</protein>
<gene>
    <name evidence="1" type="ORF">C5O23_10525</name>
</gene>
<evidence type="ECO:0000313" key="2">
    <source>
        <dbReference type="Proteomes" id="UP000244905"/>
    </source>
</evidence>
<dbReference type="Proteomes" id="UP000244905">
    <property type="component" value="Unassembled WGS sequence"/>
</dbReference>
<keyword evidence="2" id="KW-1185">Reference proteome</keyword>
<sequence>MSSVWLKIGIRLKMYAARYMKWRSTPFLSLWRTLVVNFYFLPFRQAKKLPIYVYGGLKITKFIGCMEIVCQAAEMSRGMIRINAPSEAPGLGEGNTEIVLGHGKIIFEGQAFIGRGSKLLLWGGGVLRIGNNAFISNGVMISCSESICLGHNLRMGHQCQIMDTNFHYTYNTDKRKVRRNNSSIVLGHHCWIGSRSSIMKGVELPAYTTVASNSLVNSNITSQERTLIGGLPAKLLKDSFSRVFNFEQECKIAEFFSKNPSAKEYILTESLDQYD</sequence>
<organism evidence="1 2">
    <name type="scientific">Duncaniella muris</name>
    <dbReference type="NCBI Taxonomy" id="2094150"/>
    <lineage>
        <taxon>Bacteria</taxon>
        <taxon>Pseudomonadati</taxon>
        <taxon>Bacteroidota</taxon>
        <taxon>Bacteroidia</taxon>
        <taxon>Bacteroidales</taxon>
        <taxon>Muribaculaceae</taxon>
        <taxon>Duncaniella</taxon>
    </lineage>
</organism>
<reference evidence="2" key="1">
    <citation type="submission" date="2018-02" db="EMBL/GenBank/DDBJ databases">
        <authorList>
            <person name="Clavel T."/>
            <person name="Strowig T."/>
        </authorList>
    </citation>
    <scope>NUCLEOTIDE SEQUENCE [LARGE SCALE GENOMIC DNA]</scope>
    <source>
        <strain evidence="2">DSM 103720</strain>
    </source>
</reference>
<proteinExistence type="predicted"/>
<dbReference type="SUPFAM" id="SSF51161">
    <property type="entry name" value="Trimeric LpxA-like enzymes"/>
    <property type="match status" value="1"/>
</dbReference>
<dbReference type="PANTHER" id="PTHR23416:SF78">
    <property type="entry name" value="LIPOPOLYSACCHARIDE BIOSYNTHESIS O-ACETYL TRANSFERASE WBBJ-RELATED"/>
    <property type="match status" value="1"/>
</dbReference>
<dbReference type="CDD" id="cd04647">
    <property type="entry name" value="LbH_MAT_like"/>
    <property type="match status" value="1"/>
</dbReference>
<keyword evidence="1" id="KW-0012">Acyltransferase</keyword>
<name>A0A2V1IJK8_9BACT</name>
<dbReference type="GO" id="GO:0016746">
    <property type="term" value="F:acyltransferase activity"/>
    <property type="evidence" value="ECO:0007669"/>
    <property type="project" value="UniProtKB-KW"/>
</dbReference>
<evidence type="ECO:0000313" key="1">
    <source>
        <dbReference type="EMBL" id="PWB01110.1"/>
    </source>
</evidence>
<dbReference type="AlphaFoldDB" id="A0A2V1IJK8"/>
<accession>A0A2V1IJK8</accession>